<proteinExistence type="predicted"/>
<organism evidence="2 3">
    <name type="scientific">Phaeosphaeria nodorum (strain SN15 / ATCC MYA-4574 / FGSC 10173)</name>
    <name type="common">Glume blotch fungus</name>
    <name type="synonym">Parastagonospora nodorum</name>
    <dbReference type="NCBI Taxonomy" id="321614"/>
    <lineage>
        <taxon>Eukaryota</taxon>
        <taxon>Fungi</taxon>
        <taxon>Dikarya</taxon>
        <taxon>Ascomycota</taxon>
        <taxon>Pezizomycotina</taxon>
        <taxon>Dothideomycetes</taxon>
        <taxon>Pleosporomycetidae</taxon>
        <taxon>Pleosporales</taxon>
        <taxon>Pleosporineae</taxon>
        <taxon>Phaeosphaeriaceae</taxon>
        <taxon>Parastagonospora</taxon>
    </lineage>
</organism>
<dbReference type="KEGG" id="pno:SNOG_03848"/>
<reference evidence="3" key="1">
    <citation type="journal article" date="2007" name="Plant Cell">
        <title>Dothideomycete-plant interactions illuminated by genome sequencing and EST analysis of the wheat pathogen Stagonospora nodorum.</title>
        <authorList>
            <person name="Hane J.K."/>
            <person name="Lowe R.G."/>
            <person name="Solomon P.S."/>
            <person name="Tan K.C."/>
            <person name="Schoch C.L."/>
            <person name="Spatafora J.W."/>
            <person name="Crous P.W."/>
            <person name="Kodira C."/>
            <person name="Birren B.W."/>
            <person name="Galagan J.E."/>
            <person name="Torriani S.F."/>
            <person name="McDonald B.A."/>
            <person name="Oliver R.P."/>
        </authorList>
    </citation>
    <scope>NUCLEOTIDE SEQUENCE [LARGE SCALE GENOMIC DNA]</scope>
    <source>
        <strain evidence="3">SN15 / ATCC MYA-4574 / FGSC 10173</strain>
    </source>
</reference>
<dbReference type="Proteomes" id="UP000001055">
    <property type="component" value="Unassembled WGS sequence"/>
</dbReference>
<dbReference type="GeneID" id="5971257"/>
<dbReference type="EMBL" id="CH445329">
    <property type="protein sequence ID" value="EAT89053.1"/>
    <property type="molecule type" value="Genomic_DNA"/>
</dbReference>
<name>Q0UWL6_PHANO</name>
<accession>Q0UWL6</accession>
<evidence type="ECO:0000313" key="2">
    <source>
        <dbReference type="EMBL" id="EAT89053.1"/>
    </source>
</evidence>
<evidence type="ECO:0000313" key="3">
    <source>
        <dbReference type="Proteomes" id="UP000001055"/>
    </source>
</evidence>
<dbReference type="InParanoid" id="Q0UWL6"/>
<gene>
    <name evidence="2" type="ORF">SNOG_03848</name>
</gene>
<feature type="transmembrane region" description="Helical" evidence="1">
    <location>
        <begin position="31"/>
        <end position="49"/>
    </location>
</feature>
<keyword evidence="1" id="KW-0812">Transmembrane</keyword>
<feature type="transmembrane region" description="Helical" evidence="1">
    <location>
        <begin position="77"/>
        <end position="95"/>
    </location>
</feature>
<evidence type="ECO:0000256" key="1">
    <source>
        <dbReference type="SAM" id="Phobius"/>
    </source>
</evidence>
<keyword evidence="1" id="KW-1133">Transmembrane helix</keyword>
<keyword evidence="1" id="KW-0472">Membrane</keyword>
<dbReference type="RefSeq" id="XP_001794394.1">
    <property type="nucleotide sequence ID" value="XM_001794342.1"/>
</dbReference>
<sequence>MQGNDSTVSATNFILSIMKLVIVDIFDRHRILLVTIAGIVTELAGLIIFSSSSSYASWFIASPFLSIMKGITSNGKFGFYVAICFFGWVFVVFYVPEAGACSSKIFERSSIMALKENKALAKANAGSLQGFNH</sequence>
<dbReference type="HOGENOM" id="CLU_1907429_0_0_1"/>
<dbReference type="AlphaFoldDB" id="Q0UWL6"/>
<protein>
    <recommendedName>
        <fullName evidence="4">Major facilitator superfamily (MFS) profile domain-containing protein</fullName>
    </recommendedName>
</protein>
<evidence type="ECO:0008006" key="4">
    <source>
        <dbReference type="Google" id="ProtNLM"/>
    </source>
</evidence>